<dbReference type="PROSITE" id="PS50850">
    <property type="entry name" value="MFS"/>
    <property type="match status" value="1"/>
</dbReference>
<dbReference type="Pfam" id="PF07690">
    <property type="entry name" value="MFS_1"/>
    <property type="match status" value="1"/>
</dbReference>
<evidence type="ECO:0000313" key="6">
    <source>
        <dbReference type="EMBL" id="MFC3202187.1"/>
    </source>
</evidence>
<dbReference type="PANTHER" id="PTHR23521">
    <property type="entry name" value="TRANSPORTER MFS SUPERFAMILY"/>
    <property type="match status" value="1"/>
</dbReference>
<keyword evidence="2 4" id="KW-1133">Transmembrane helix</keyword>
<keyword evidence="1 4" id="KW-0812">Transmembrane</keyword>
<evidence type="ECO:0000256" key="1">
    <source>
        <dbReference type="ARBA" id="ARBA00022692"/>
    </source>
</evidence>
<name>A0ABV7JY81_9ALTE</name>
<feature type="transmembrane region" description="Helical" evidence="4">
    <location>
        <begin position="131"/>
        <end position="153"/>
    </location>
</feature>
<evidence type="ECO:0000256" key="2">
    <source>
        <dbReference type="ARBA" id="ARBA00022989"/>
    </source>
</evidence>
<proteinExistence type="predicted"/>
<evidence type="ECO:0000259" key="5">
    <source>
        <dbReference type="PROSITE" id="PS50850"/>
    </source>
</evidence>
<evidence type="ECO:0000256" key="4">
    <source>
        <dbReference type="SAM" id="Phobius"/>
    </source>
</evidence>
<dbReference type="Gene3D" id="1.20.1250.20">
    <property type="entry name" value="MFS general substrate transporter like domains"/>
    <property type="match status" value="2"/>
</dbReference>
<dbReference type="InterPro" id="IPR036259">
    <property type="entry name" value="MFS_trans_sf"/>
</dbReference>
<accession>A0ABV7JY81</accession>
<dbReference type="RefSeq" id="WP_123325255.1">
    <property type="nucleotide sequence ID" value="NZ_JBHRSX010000021.1"/>
</dbReference>
<feature type="transmembrane region" description="Helical" evidence="4">
    <location>
        <begin position="97"/>
        <end position="119"/>
    </location>
</feature>
<feature type="transmembrane region" description="Helical" evidence="4">
    <location>
        <begin position="333"/>
        <end position="353"/>
    </location>
</feature>
<evidence type="ECO:0000256" key="3">
    <source>
        <dbReference type="ARBA" id="ARBA00023136"/>
    </source>
</evidence>
<organism evidence="6 7">
    <name type="scientific">Alteromonas oceani</name>
    <dbReference type="NCBI Taxonomy" id="2071609"/>
    <lineage>
        <taxon>Bacteria</taxon>
        <taxon>Pseudomonadati</taxon>
        <taxon>Pseudomonadota</taxon>
        <taxon>Gammaproteobacteria</taxon>
        <taxon>Alteromonadales</taxon>
        <taxon>Alteromonadaceae</taxon>
        <taxon>Alteromonas/Salinimonas group</taxon>
        <taxon>Alteromonas</taxon>
    </lineage>
</organism>
<feature type="transmembrane region" description="Helical" evidence="4">
    <location>
        <begin position="359"/>
        <end position="376"/>
    </location>
</feature>
<dbReference type="InterPro" id="IPR020846">
    <property type="entry name" value="MFS_dom"/>
</dbReference>
<keyword evidence="3 4" id="KW-0472">Membrane</keyword>
<keyword evidence="7" id="KW-1185">Reference proteome</keyword>
<feature type="transmembrane region" description="Helical" evidence="4">
    <location>
        <begin position="265"/>
        <end position="286"/>
    </location>
</feature>
<protein>
    <submittedName>
        <fullName evidence="6">MFS transporter</fullName>
    </submittedName>
</protein>
<dbReference type="SUPFAM" id="SSF103473">
    <property type="entry name" value="MFS general substrate transporter"/>
    <property type="match status" value="1"/>
</dbReference>
<evidence type="ECO:0000313" key="7">
    <source>
        <dbReference type="Proteomes" id="UP001595477"/>
    </source>
</evidence>
<dbReference type="CDD" id="cd17477">
    <property type="entry name" value="MFS_YcaD_like"/>
    <property type="match status" value="1"/>
</dbReference>
<feature type="transmembrane region" description="Helical" evidence="4">
    <location>
        <begin position="73"/>
        <end position="91"/>
    </location>
</feature>
<dbReference type="EMBL" id="JBHRSX010000021">
    <property type="protein sequence ID" value="MFC3202187.1"/>
    <property type="molecule type" value="Genomic_DNA"/>
</dbReference>
<sequence>MVRSLLPISALLLSDALLLLGHGLLLTLLPVAANQLGFTAVEVALTGSAYFLGIIGGCLATPHVLQRVGHIRGFAVLACAYLIFTLLFAWLQSFVLWLALRFALGAGVSGLYMIIESWLNERADASNRGTILSFYSMLNLLMITLAQQLLLLADASYPLLFSIAAIFVALSIIPVSLTLSLAPAKVNSVTVSFKKVWQHSHIAMIGAVILGLVTGAFWSLGPVFAAESNFSNAQLAMFMSATVLGGACFQIPVGRFSDRYDRRIILIYNALAGGLISLAIVLASYWSGFAGWPAAILAFLWGGTCMTSYAICLAHVNDNATAKDFLPIGSGMLITYGISSAIGGPLAAFLMGIMGAKGLYAYMTFFLSLFAVIVIVRRRSHVLPDTSDSHPTFQPSAGITTPAAFEIDPRTEHLPEHDTTDASASG</sequence>
<dbReference type="Proteomes" id="UP001595477">
    <property type="component" value="Unassembled WGS sequence"/>
</dbReference>
<feature type="transmembrane region" description="Helical" evidence="4">
    <location>
        <begin position="292"/>
        <end position="312"/>
    </location>
</feature>
<dbReference type="InterPro" id="IPR047200">
    <property type="entry name" value="MFS_YcaD-like"/>
</dbReference>
<feature type="transmembrane region" description="Helical" evidence="4">
    <location>
        <begin position="202"/>
        <end position="221"/>
    </location>
</feature>
<comment type="caution">
    <text evidence="6">The sequence shown here is derived from an EMBL/GenBank/DDBJ whole genome shotgun (WGS) entry which is preliminary data.</text>
</comment>
<feature type="transmembrane region" description="Helical" evidence="4">
    <location>
        <begin position="159"/>
        <end position="182"/>
    </location>
</feature>
<feature type="transmembrane region" description="Helical" evidence="4">
    <location>
        <begin position="233"/>
        <end position="253"/>
    </location>
</feature>
<reference evidence="7" key="1">
    <citation type="journal article" date="2019" name="Int. J. Syst. Evol. Microbiol.">
        <title>The Global Catalogue of Microorganisms (GCM) 10K type strain sequencing project: providing services to taxonomists for standard genome sequencing and annotation.</title>
        <authorList>
            <consortium name="The Broad Institute Genomics Platform"/>
            <consortium name="The Broad Institute Genome Sequencing Center for Infectious Disease"/>
            <person name="Wu L."/>
            <person name="Ma J."/>
        </authorList>
    </citation>
    <scope>NUCLEOTIDE SEQUENCE [LARGE SCALE GENOMIC DNA]</scope>
    <source>
        <strain evidence="7">KCTC 52449</strain>
    </source>
</reference>
<feature type="transmembrane region" description="Helical" evidence="4">
    <location>
        <begin position="43"/>
        <end position="61"/>
    </location>
</feature>
<feature type="domain" description="Major facilitator superfamily (MFS) profile" evidence="5">
    <location>
        <begin position="199"/>
        <end position="426"/>
    </location>
</feature>
<dbReference type="InterPro" id="IPR011701">
    <property type="entry name" value="MFS"/>
</dbReference>
<dbReference type="PANTHER" id="PTHR23521:SF3">
    <property type="entry name" value="MFS TRANSPORTER"/>
    <property type="match status" value="1"/>
</dbReference>
<gene>
    <name evidence="6" type="ORF">ACFOEW_10205</name>
</gene>